<dbReference type="SUPFAM" id="SSF51726">
    <property type="entry name" value="UROD/MetE-like"/>
    <property type="match status" value="1"/>
</dbReference>
<organism evidence="2 3">
    <name type="scientific">Thermatribacter velox</name>
    <dbReference type="NCBI Taxonomy" id="3039681"/>
    <lineage>
        <taxon>Bacteria</taxon>
        <taxon>Pseudomonadati</taxon>
        <taxon>Atribacterota</taxon>
        <taxon>Atribacteria</taxon>
        <taxon>Atribacterales</taxon>
        <taxon>Thermatribacteraceae</taxon>
        <taxon>Thermatribacter</taxon>
    </lineage>
</organism>
<dbReference type="InterPro" id="IPR038071">
    <property type="entry name" value="UROD/MetE-like_sf"/>
</dbReference>
<dbReference type="Pfam" id="PF01208">
    <property type="entry name" value="URO-D"/>
    <property type="match status" value="1"/>
</dbReference>
<dbReference type="EMBL" id="CP121689">
    <property type="protein sequence ID" value="WZL76444.1"/>
    <property type="molecule type" value="Genomic_DNA"/>
</dbReference>
<dbReference type="PANTHER" id="PTHR47099:SF1">
    <property type="entry name" value="METHYLCOBAMIDE:COM METHYLTRANSFERASE MTBA"/>
    <property type="match status" value="1"/>
</dbReference>
<dbReference type="PANTHER" id="PTHR47099">
    <property type="entry name" value="METHYLCOBAMIDE:COM METHYLTRANSFERASE MTBA"/>
    <property type="match status" value="1"/>
</dbReference>
<dbReference type="InterPro" id="IPR000257">
    <property type="entry name" value="Uroporphyrinogen_deCOase"/>
</dbReference>
<name>A0ABZ2YF02_9BACT</name>
<gene>
    <name evidence="2" type="ORF">QBE54_01550</name>
</gene>
<feature type="domain" description="Uroporphyrinogen decarboxylase (URO-D)" evidence="1">
    <location>
        <begin position="218"/>
        <end position="419"/>
    </location>
</feature>
<accession>A0ABZ2YF02</accession>
<evidence type="ECO:0000313" key="3">
    <source>
        <dbReference type="Proteomes" id="UP001461341"/>
    </source>
</evidence>
<dbReference type="Proteomes" id="UP001461341">
    <property type="component" value="Chromosome"/>
</dbReference>
<evidence type="ECO:0000313" key="2">
    <source>
        <dbReference type="EMBL" id="WZL76444.1"/>
    </source>
</evidence>
<evidence type="ECO:0000259" key="1">
    <source>
        <dbReference type="Pfam" id="PF01208"/>
    </source>
</evidence>
<dbReference type="InterPro" id="IPR052024">
    <property type="entry name" value="Methanogen_methyltrans"/>
</dbReference>
<keyword evidence="3" id="KW-1185">Reference proteome</keyword>
<proteinExistence type="predicted"/>
<dbReference type="RefSeq" id="WP_369018607.1">
    <property type="nucleotide sequence ID" value="NZ_CP121689.1"/>
</dbReference>
<reference evidence="2 3" key="1">
    <citation type="submission" date="2023-03" db="EMBL/GenBank/DDBJ databases">
        <title>Novel Species.</title>
        <authorList>
            <person name="Ma S."/>
        </authorList>
    </citation>
    <scope>NUCLEOTIDE SEQUENCE [LARGE SCALE GENOMIC DNA]</scope>
    <source>
        <strain evidence="2 3">B11</strain>
    </source>
</reference>
<dbReference type="Gene3D" id="3.20.20.210">
    <property type="match status" value="1"/>
</dbReference>
<sequence length="420" mass="47791">MTPRERVIASLGHRETDVLPLDLGSTLVTGIHVSSLHKLKVALGLIREDEPVKVIDPFQMLGEVDDELRKVLGIDTVPLFPPKNFFGFENADWKPWTFFDGTPLLVPGKFNTTPDANGDIYQYPLGDTRFPPSAKMPRDGFYHDALIRQKPFRDEELKVEDQIEEYTLLTDEELSYYEQESKRLYEETDYAVVSSGVPGTNLGDIAYVPGPALPDPKGIRDVEEWYISLMTRKEFLKEVFSRMTEIGLENLKRFHQAVGERIQVIVISGTDFGSQHGPFISPSLYRELFKPFHKKINDWVHQNTSWKTFIHTCGSIYALLPDLEEAGFDILNPVQISAAEMDPEKLKEEFGKDFTFWGGGVNTQTTLPFGKPEEVKEEVRRLIETFKKGGGFVFATVHNIQAKIPVENLLALFEAVNEYR</sequence>
<protein>
    <submittedName>
        <fullName evidence="2">Uroporphyrinogen decarboxylase family protein</fullName>
    </submittedName>
</protein>